<dbReference type="Gene3D" id="3.90.820.10">
    <property type="entry name" value="Structural Genomics, Unknown Function 30-nov-00 1gh9 Mol_id"/>
    <property type="match status" value="1"/>
</dbReference>
<dbReference type="PANTHER" id="PTHR38444:SF1">
    <property type="entry name" value="ENTEROBACTIN BIOSYNTHESIS PROTEIN YBDZ"/>
    <property type="match status" value="1"/>
</dbReference>
<dbReference type="Pfam" id="PF03621">
    <property type="entry name" value="MbtH"/>
    <property type="match status" value="1"/>
</dbReference>
<comment type="caution">
    <text evidence="2">The sequence shown here is derived from an EMBL/GenBank/DDBJ whole genome shotgun (WGS) entry which is preliminary data.</text>
</comment>
<sequence length="80" mass="9136">MRMRWDGQLERLGVDTSANPFDDDARHHLVLVNDEDQHSLWPCVAEAPAGWAVVHGPASRAECLAYVEQNWTDIRPRSLR</sequence>
<protein>
    <submittedName>
        <fullName evidence="2">Uncharacterized protein YbdZ (MbtH family)</fullName>
    </submittedName>
</protein>
<dbReference type="GO" id="GO:0005829">
    <property type="term" value="C:cytosol"/>
    <property type="evidence" value="ECO:0007669"/>
    <property type="project" value="TreeGrafter"/>
</dbReference>
<dbReference type="GO" id="GO:0019290">
    <property type="term" value="P:siderophore biosynthetic process"/>
    <property type="evidence" value="ECO:0007669"/>
    <property type="project" value="TreeGrafter"/>
</dbReference>
<evidence type="ECO:0000313" key="2">
    <source>
        <dbReference type="EMBL" id="MBB5896308.1"/>
    </source>
</evidence>
<dbReference type="Proteomes" id="UP000585638">
    <property type="component" value="Unassembled WGS sequence"/>
</dbReference>
<organism evidence="2 3">
    <name type="scientific">Kutzneria kofuensis</name>
    <dbReference type="NCBI Taxonomy" id="103725"/>
    <lineage>
        <taxon>Bacteria</taxon>
        <taxon>Bacillati</taxon>
        <taxon>Actinomycetota</taxon>
        <taxon>Actinomycetes</taxon>
        <taxon>Pseudonocardiales</taxon>
        <taxon>Pseudonocardiaceae</taxon>
        <taxon>Kutzneria</taxon>
    </lineage>
</organism>
<dbReference type="InterPro" id="IPR005153">
    <property type="entry name" value="MbtH-like_dom"/>
</dbReference>
<proteinExistence type="predicted"/>
<accession>A0A7W9KPE8</accession>
<dbReference type="SMART" id="SM00923">
    <property type="entry name" value="MbtH"/>
    <property type="match status" value="1"/>
</dbReference>
<dbReference type="InterPro" id="IPR037407">
    <property type="entry name" value="MLP_fam"/>
</dbReference>
<dbReference type="InterPro" id="IPR038020">
    <property type="entry name" value="MbtH-like_sf"/>
</dbReference>
<dbReference type="EMBL" id="JACHIR010000001">
    <property type="protein sequence ID" value="MBB5896308.1"/>
    <property type="molecule type" value="Genomic_DNA"/>
</dbReference>
<dbReference type="AlphaFoldDB" id="A0A7W9KPE8"/>
<evidence type="ECO:0000313" key="3">
    <source>
        <dbReference type="Proteomes" id="UP000585638"/>
    </source>
</evidence>
<name>A0A7W9KPE8_9PSEU</name>
<dbReference type="SUPFAM" id="SSF160582">
    <property type="entry name" value="MbtH-like"/>
    <property type="match status" value="1"/>
</dbReference>
<evidence type="ECO:0000259" key="1">
    <source>
        <dbReference type="SMART" id="SM00923"/>
    </source>
</evidence>
<dbReference type="PANTHER" id="PTHR38444">
    <property type="entry name" value="ENTEROBACTIN BIOSYNTHESIS PROTEIN YBDZ"/>
    <property type="match status" value="1"/>
</dbReference>
<reference evidence="2 3" key="1">
    <citation type="submission" date="2020-08" db="EMBL/GenBank/DDBJ databases">
        <title>Sequencing the genomes of 1000 actinobacteria strains.</title>
        <authorList>
            <person name="Klenk H.-P."/>
        </authorList>
    </citation>
    <scope>NUCLEOTIDE SEQUENCE [LARGE SCALE GENOMIC DNA]</scope>
    <source>
        <strain evidence="2 3">DSM 43851</strain>
    </source>
</reference>
<gene>
    <name evidence="2" type="ORF">BJ998_007504</name>
</gene>
<keyword evidence="3" id="KW-1185">Reference proteome</keyword>
<feature type="domain" description="MbtH-like" evidence="1">
    <location>
        <begin position="19"/>
        <end position="69"/>
    </location>
</feature>